<proteinExistence type="predicted"/>
<dbReference type="InterPro" id="IPR051712">
    <property type="entry name" value="ARTD-AVP"/>
</dbReference>
<dbReference type="GO" id="GO:0005634">
    <property type="term" value="C:nucleus"/>
    <property type="evidence" value="ECO:0007669"/>
    <property type="project" value="TreeGrafter"/>
</dbReference>
<dbReference type="PANTHER" id="PTHR45740:SF2">
    <property type="entry name" value="POLY [ADP-RIBOSE] POLYMERASE"/>
    <property type="match status" value="1"/>
</dbReference>
<name>A0A9N9QCH9_9CUCU</name>
<dbReference type="InterPro" id="IPR012317">
    <property type="entry name" value="Poly(ADP-ribose)pol_cat_dom"/>
</dbReference>
<feature type="domain" description="PARP catalytic" evidence="2">
    <location>
        <begin position="123"/>
        <end position="240"/>
    </location>
</feature>
<dbReference type="PANTHER" id="PTHR45740">
    <property type="entry name" value="POLY [ADP-RIBOSE] POLYMERASE"/>
    <property type="match status" value="1"/>
</dbReference>
<dbReference type="OrthoDB" id="6133115at2759"/>
<sequence length="291" mass="34726">MGSSASKLEEEKKRKEEQDRHIKQLTEEIARQVHQQKQLERERGLWEQERRRLLIERETIAAERRQAEQIKRKEQLEFLDRLVKDKVTKNLQLINDLRVAYHLNRLEEFPKNAYEEKELESLKFTQVANVFKNSNKPCFTIEKITSVNNIFNELHFKLNREIYRKRHKEKIPDLLIFHGTKQEFLHEICTYNFDRSKVRTHKFGHGVSFARDSYFATHYHRDNKRSNKKVMIIAKALLEKLPIGNENTIIPEAPYCSSTNEDMSVIVKYDDASAYPLYIVYYEGFHPPKCA</sequence>
<dbReference type="EMBL" id="OU892278">
    <property type="protein sequence ID" value="CAG9764701.1"/>
    <property type="molecule type" value="Genomic_DNA"/>
</dbReference>
<evidence type="ECO:0000313" key="4">
    <source>
        <dbReference type="Proteomes" id="UP001152799"/>
    </source>
</evidence>
<feature type="compositionally biased region" description="Basic and acidic residues" evidence="1">
    <location>
        <begin position="7"/>
        <end position="22"/>
    </location>
</feature>
<protein>
    <recommendedName>
        <fullName evidence="2">PARP catalytic domain-containing protein</fullName>
    </recommendedName>
</protein>
<evidence type="ECO:0000259" key="2">
    <source>
        <dbReference type="Pfam" id="PF00644"/>
    </source>
</evidence>
<reference evidence="3" key="1">
    <citation type="submission" date="2022-01" db="EMBL/GenBank/DDBJ databases">
        <authorList>
            <person name="King R."/>
        </authorList>
    </citation>
    <scope>NUCLEOTIDE SEQUENCE</scope>
</reference>
<dbReference type="GO" id="GO:1990404">
    <property type="term" value="F:NAD+-protein mono-ADP-ribosyltransferase activity"/>
    <property type="evidence" value="ECO:0007669"/>
    <property type="project" value="TreeGrafter"/>
</dbReference>
<dbReference type="AlphaFoldDB" id="A0A9N9QCH9"/>
<dbReference type="Gene3D" id="3.90.228.10">
    <property type="match status" value="1"/>
</dbReference>
<evidence type="ECO:0000256" key="1">
    <source>
        <dbReference type="SAM" id="MobiDB-lite"/>
    </source>
</evidence>
<evidence type="ECO:0000313" key="3">
    <source>
        <dbReference type="EMBL" id="CAG9764701.1"/>
    </source>
</evidence>
<dbReference type="Pfam" id="PF00644">
    <property type="entry name" value="PARP"/>
    <property type="match status" value="1"/>
</dbReference>
<dbReference type="Proteomes" id="UP001152799">
    <property type="component" value="Chromosome 2"/>
</dbReference>
<keyword evidence="4" id="KW-1185">Reference proteome</keyword>
<accession>A0A9N9QCH9</accession>
<dbReference type="SUPFAM" id="SSF56399">
    <property type="entry name" value="ADP-ribosylation"/>
    <property type="match status" value="1"/>
</dbReference>
<gene>
    <name evidence="3" type="ORF">CEUTPL_LOCUS5334</name>
</gene>
<feature type="region of interest" description="Disordered" evidence="1">
    <location>
        <begin position="1"/>
        <end position="22"/>
    </location>
</feature>
<dbReference type="GO" id="GO:0003950">
    <property type="term" value="F:NAD+ poly-ADP-ribosyltransferase activity"/>
    <property type="evidence" value="ECO:0007669"/>
    <property type="project" value="InterPro"/>
</dbReference>
<organism evidence="3 4">
    <name type="scientific">Ceutorhynchus assimilis</name>
    <name type="common">cabbage seed weevil</name>
    <dbReference type="NCBI Taxonomy" id="467358"/>
    <lineage>
        <taxon>Eukaryota</taxon>
        <taxon>Metazoa</taxon>
        <taxon>Ecdysozoa</taxon>
        <taxon>Arthropoda</taxon>
        <taxon>Hexapoda</taxon>
        <taxon>Insecta</taxon>
        <taxon>Pterygota</taxon>
        <taxon>Neoptera</taxon>
        <taxon>Endopterygota</taxon>
        <taxon>Coleoptera</taxon>
        <taxon>Polyphaga</taxon>
        <taxon>Cucujiformia</taxon>
        <taxon>Curculionidae</taxon>
        <taxon>Ceutorhynchinae</taxon>
        <taxon>Ceutorhynchus</taxon>
    </lineage>
</organism>